<proteinExistence type="predicted"/>
<dbReference type="OrthoDB" id="9975123at2"/>
<reference evidence="2 3" key="1">
    <citation type="submission" date="2019-04" db="EMBL/GenBank/DDBJ databases">
        <title>Altererythrobacter aquimixticola sp. nov., isolated from sediment of junction between the ocean and a freshwater spring.</title>
        <authorList>
            <person name="Yoon J.-H."/>
        </authorList>
    </citation>
    <scope>NUCLEOTIDE SEQUENCE [LARGE SCALE GENOMIC DNA]</scope>
    <source>
        <strain evidence="2 3">SSKS-13</strain>
    </source>
</reference>
<organism evidence="2 3">
    <name type="scientific">Alteraurantiacibacter aquimixticola</name>
    <dbReference type="NCBI Taxonomy" id="2489173"/>
    <lineage>
        <taxon>Bacteria</taxon>
        <taxon>Pseudomonadati</taxon>
        <taxon>Pseudomonadota</taxon>
        <taxon>Alphaproteobacteria</taxon>
        <taxon>Sphingomonadales</taxon>
        <taxon>Erythrobacteraceae</taxon>
        <taxon>Alteraurantiacibacter</taxon>
    </lineage>
</organism>
<keyword evidence="1" id="KW-1133">Transmembrane helix</keyword>
<feature type="transmembrane region" description="Helical" evidence="1">
    <location>
        <begin position="44"/>
        <end position="69"/>
    </location>
</feature>
<protein>
    <submittedName>
        <fullName evidence="2">Uncharacterized protein</fullName>
    </submittedName>
</protein>
<keyword evidence="1" id="KW-0472">Membrane</keyword>
<dbReference type="Proteomes" id="UP000309389">
    <property type="component" value="Unassembled WGS sequence"/>
</dbReference>
<dbReference type="EMBL" id="SSHH01000003">
    <property type="protein sequence ID" value="TIX49695.1"/>
    <property type="molecule type" value="Genomic_DNA"/>
</dbReference>
<feature type="transmembrane region" description="Helical" evidence="1">
    <location>
        <begin position="12"/>
        <end position="32"/>
    </location>
</feature>
<dbReference type="RefSeq" id="WP_136694172.1">
    <property type="nucleotide sequence ID" value="NZ_SSHH01000003.1"/>
</dbReference>
<name>A0A4T3F2P1_9SPHN</name>
<accession>A0A4T3F2P1</accession>
<gene>
    <name evidence="2" type="ORF">E5222_12840</name>
</gene>
<evidence type="ECO:0000313" key="2">
    <source>
        <dbReference type="EMBL" id="TIX49695.1"/>
    </source>
</evidence>
<dbReference type="AlphaFoldDB" id="A0A4T3F2P1"/>
<comment type="caution">
    <text evidence="2">The sequence shown here is derived from an EMBL/GenBank/DDBJ whole genome shotgun (WGS) entry which is preliminary data.</text>
</comment>
<evidence type="ECO:0000313" key="3">
    <source>
        <dbReference type="Proteomes" id="UP000309389"/>
    </source>
</evidence>
<keyword evidence="3" id="KW-1185">Reference proteome</keyword>
<evidence type="ECO:0000256" key="1">
    <source>
        <dbReference type="SAM" id="Phobius"/>
    </source>
</evidence>
<keyword evidence="1" id="KW-0812">Transmembrane</keyword>
<sequence>MTTNSKTRTNKLALIIGGAIIAAIWLATFAALALMQPDLKTRMVILAVGAGSTELVLYAGAAWFGINIFNRFRSFLRHRGE</sequence>